<evidence type="ECO:0000256" key="1">
    <source>
        <dbReference type="ARBA" id="ARBA00001974"/>
    </source>
</evidence>
<dbReference type="RefSeq" id="WP_002815819.1">
    <property type="nucleotide sequence ID" value="NZ_AP017936.1"/>
</dbReference>
<dbReference type="STRING" id="1245.ARA02_07985"/>
<comment type="similarity">
    <text evidence="3 8">Belongs to the methylenetetrahydrofolate reductase family.</text>
</comment>
<dbReference type="Gene3D" id="3.20.20.220">
    <property type="match status" value="1"/>
</dbReference>
<comment type="catalytic activity">
    <reaction evidence="7">
        <text>(6S)-5-methyl-5,6,7,8-tetrahydrofolate + NAD(+) = (6R)-5,10-methylene-5,6,7,8-tetrahydrofolate + NADH + H(+)</text>
        <dbReference type="Rhea" id="RHEA:19821"/>
        <dbReference type="ChEBI" id="CHEBI:15378"/>
        <dbReference type="ChEBI" id="CHEBI:15636"/>
        <dbReference type="ChEBI" id="CHEBI:18608"/>
        <dbReference type="ChEBI" id="CHEBI:57540"/>
        <dbReference type="ChEBI" id="CHEBI:57945"/>
        <dbReference type="EC" id="1.5.1.54"/>
    </reaction>
    <physiologicalReaction direction="right-to-left" evidence="7">
        <dbReference type="Rhea" id="RHEA:19823"/>
    </physiologicalReaction>
</comment>
<evidence type="ECO:0000256" key="8">
    <source>
        <dbReference type="RuleBase" id="RU003862"/>
    </source>
</evidence>
<dbReference type="EMBL" id="WIPA01000009">
    <property type="protein sequence ID" value="MQR27039.1"/>
    <property type="molecule type" value="Genomic_DNA"/>
</dbReference>
<evidence type="ECO:0000256" key="6">
    <source>
        <dbReference type="ARBA" id="ARBA00023002"/>
    </source>
</evidence>
<dbReference type="UniPathway" id="UPA00193"/>
<dbReference type="GO" id="GO:0106312">
    <property type="term" value="F:methylenetetrahydrofolate reductase (NADH) activity"/>
    <property type="evidence" value="ECO:0007669"/>
    <property type="project" value="UniProtKB-EC"/>
</dbReference>
<comment type="cofactor">
    <cofactor evidence="1 8">
        <name>FAD</name>
        <dbReference type="ChEBI" id="CHEBI:57692"/>
    </cofactor>
</comment>
<dbReference type="InterPro" id="IPR003171">
    <property type="entry name" value="Mehydrof_redctse-like"/>
</dbReference>
<evidence type="ECO:0000313" key="9">
    <source>
        <dbReference type="EMBL" id="MQR27039.1"/>
    </source>
</evidence>
<organism evidence="9 10">
    <name type="scientific">Leuconostoc mesenteroides</name>
    <dbReference type="NCBI Taxonomy" id="1245"/>
    <lineage>
        <taxon>Bacteria</taxon>
        <taxon>Bacillati</taxon>
        <taxon>Bacillota</taxon>
        <taxon>Bacilli</taxon>
        <taxon>Lactobacillales</taxon>
        <taxon>Lactobacillaceae</taxon>
        <taxon>Leuconostoc</taxon>
    </lineage>
</organism>
<dbReference type="Proteomes" id="UP000469952">
    <property type="component" value="Unassembled WGS sequence"/>
</dbReference>
<dbReference type="InterPro" id="IPR029041">
    <property type="entry name" value="FAD-linked_oxidoreductase-like"/>
</dbReference>
<dbReference type="SUPFAM" id="SSF51730">
    <property type="entry name" value="FAD-linked oxidoreductase"/>
    <property type="match status" value="1"/>
</dbReference>
<keyword evidence="6 8" id="KW-0560">Oxidoreductase</keyword>
<comment type="caution">
    <text evidence="9">The sequence shown here is derived from an EMBL/GenBank/DDBJ whole genome shotgun (WGS) entry which is preliminary data.</text>
</comment>
<dbReference type="OrthoDB" id="9812555at2"/>
<dbReference type="GO" id="GO:0005829">
    <property type="term" value="C:cytosol"/>
    <property type="evidence" value="ECO:0007669"/>
    <property type="project" value="TreeGrafter"/>
</dbReference>
<reference evidence="9 10" key="1">
    <citation type="submission" date="2019-10" db="EMBL/GenBank/DDBJ databases">
        <title>WGS of Leuconostoc mesenteroides.</title>
        <authorList>
            <person name="Melo Bolivar J."/>
            <person name="Marino-Ramirez L."/>
            <person name="Villamil Diaz L.M."/>
        </authorList>
    </citation>
    <scope>NUCLEOTIDE SEQUENCE [LARGE SCALE GENOMIC DNA]</scope>
    <source>
        <strain evidence="9 10">M11</strain>
    </source>
</reference>
<evidence type="ECO:0000256" key="3">
    <source>
        <dbReference type="ARBA" id="ARBA00006743"/>
    </source>
</evidence>
<evidence type="ECO:0000256" key="7">
    <source>
        <dbReference type="ARBA" id="ARBA00048628"/>
    </source>
</evidence>
<dbReference type="PANTHER" id="PTHR45754:SF3">
    <property type="entry name" value="METHYLENETETRAHYDROFOLATE REDUCTASE (NADPH)"/>
    <property type="match status" value="1"/>
</dbReference>
<dbReference type="GO" id="GO:0035999">
    <property type="term" value="P:tetrahydrofolate interconversion"/>
    <property type="evidence" value="ECO:0007669"/>
    <property type="project" value="UniProtKB-UniPathway"/>
</dbReference>
<name>A0A222YE79_LEUME</name>
<comment type="pathway">
    <text evidence="2 8">One-carbon metabolism; tetrahydrofolate interconversion.</text>
</comment>
<proteinExistence type="inferred from homology"/>
<dbReference type="Pfam" id="PF02219">
    <property type="entry name" value="MTHFR"/>
    <property type="match status" value="1"/>
</dbReference>
<evidence type="ECO:0000256" key="4">
    <source>
        <dbReference type="ARBA" id="ARBA00022630"/>
    </source>
</evidence>
<dbReference type="AlphaFoldDB" id="A0A222YE79"/>
<keyword evidence="4 8" id="KW-0285">Flavoprotein</keyword>
<dbReference type="PANTHER" id="PTHR45754">
    <property type="entry name" value="METHYLENETETRAHYDROFOLATE REDUCTASE"/>
    <property type="match status" value="1"/>
</dbReference>
<protein>
    <recommendedName>
        <fullName evidence="8">Methylenetetrahydrofolate reductase</fullName>
    </recommendedName>
</protein>
<dbReference type="CDD" id="cd00537">
    <property type="entry name" value="MTHFR"/>
    <property type="match status" value="1"/>
</dbReference>
<evidence type="ECO:0000256" key="5">
    <source>
        <dbReference type="ARBA" id="ARBA00022827"/>
    </source>
</evidence>
<dbReference type="OMA" id="EMHPQAR"/>
<keyword evidence="5 8" id="KW-0274">FAD</keyword>
<dbReference type="GeneID" id="29576229"/>
<evidence type="ECO:0000256" key="2">
    <source>
        <dbReference type="ARBA" id="ARBA00004777"/>
    </source>
</evidence>
<accession>A0A222YE79</accession>
<sequence>MTRITDIYKKKSAPVLSFEIFPPKTEDGLHALYKTLQEVNPKETGVDYISVTYGAGGGSNHKRTKEIAEYIERNCGITALHNLTGINQTPSSLKGNLEKISVAGVENIFALRGDTPTKDYVNEYYPFAKDLIKEIKKDGRFDIGAAIYPEGHVDNPTTGISVTGVKEKVISGTEFLISQLFFDNGVFYNMQEALKENYIKVPVSAGILPIISRAQVERITYMIGSSLPARLAKIVHKYEDQPEALQQAGIEYALEQIHDLLDHGVDGIHLYAMNQPNVLKIMLPEINRHIQSKILTL</sequence>
<dbReference type="GO" id="GO:0071949">
    <property type="term" value="F:FAD binding"/>
    <property type="evidence" value="ECO:0007669"/>
    <property type="project" value="TreeGrafter"/>
</dbReference>
<dbReference type="GO" id="GO:0009086">
    <property type="term" value="P:methionine biosynthetic process"/>
    <property type="evidence" value="ECO:0007669"/>
    <property type="project" value="TreeGrafter"/>
</dbReference>
<evidence type="ECO:0000313" key="10">
    <source>
        <dbReference type="Proteomes" id="UP000469952"/>
    </source>
</evidence>
<gene>
    <name evidence="9" type="ORF">GFV13_07115</name>
</gene>